<accession>A0A9R1USD4</accession>
<proteinExistence type="inferred from homology"/>
<dbReference type="PANTHER" id="PTHR43866:SF3">
    <property type="entry name" value="METHYLMALONATE-SEMIALDEHYDE DEHYDROGENASE [ACYLATING], MITOCHONDRIAL"/>
    <property type="match status" value="1"/>
</dbReference>
<evidence type="ECO:0000313" key="6">
    <source>
        <dbReference type="EMBL" id="KAJ0191981.1"/>
    </source>
</evidence>
<dbReference type="EMBL" id="NBSK02000008">
    <property type="protein sequence ID" value="KAJ0191981.1"/>
    <property type="molecule type" value="Genomic_DNA"/>
</dbReference>
<dbReference type="SUPFAM" id="SSF53720">
    <property type="entry name" value="ALDH-like"/>
    <property type="match status" value="1"/>
</dbReference>
<evidence type="ECO:0000256" key="2">
    <source>
        <dbReference type="ARBA" id="ARBA00013048"/>
    </source>
</evidence>
<reference evidence="6 7" key="1">
    <citation type="journal article" date="2017" name="Nat. Commun.">
        <title>Genome assembly with in vitro proximity ligation data and whole-genome triplication in lettuce.</title>
        <authorList>
            <person name="Reyes-Chin-Wo S."/>
            <person name="Wang Z."/>
            <person name="Yang X."/>
            <person name="Kozik A."/>
            <person name="Arikit S."/>
            <person name="Song C."/>
            <person name="Xia L."/>
            <person name="Froenicke L."/>
            <person name="Lavelle D.O."/>
            <person name="Truco M.J."/>
            <person name="Xia R."/>
            <person name="Zhu S."/>
            <person name="Xu C."/>
            <person name="Xu H."/>
            <person name="Xu X."/>
            <person name="Cox K."/>
            <person name="Korf I."/>
            <person name="Meyers B.C."/>
            <person name="Michelmore R.W."/>
        </authorList>
    </citation>
    <scope>NUCLEOTIDE SEQUENCE [LARGE SCALE GENOMIC DNA]</scope>
    <source>
        <strain evidence="7">cv. Salinas</strain>
        <tissue evidence="6">Seedlings</tissue>
    </source>
</reference>
<evidence type="ECO:0000256" key="3">
    <source>
        <dbReference type="ARBA" id="ARBA00023002"/>
    </source>
</evidence>
<organism evidence="6 7">
    <name type="scientific">Lactuca sativa</name>
    <name type="common">Garden lettuce</name>
    <dbReference type="NCBI Taxonomy" id="4236"/>
    <lineage>
        <taxon>Eukaryota</taxon>
        <taxon>Viridiplantae</taxon>
        <taxon>Streptophyta</taxon>
        <taxon>Embryophyta</taxon>
        <taxon>Tracheophyta</taxon>
        <taxon>Spermatophyta</taxon>
        <taxon>Magnoliopsida</taxon>
        <taxon>eudicotyledons</taxon>
        <taxon>Gunneridae</taxon>
        <taxon>Pentapetalae</taxon>
        <taxon>asterids</taxon>
        <taxon>campanulids</taxon>
        <taxon>Asterales</taxon>
        <taxon>Asteraceae</taxon>
        <taxon>Cichorioideae</taxon>
        <taxon>Cichorieae</taxon>
        <taxon>Lactucinae</taxon>
        <taxon>Lactuca</taxon>
    </lineage>
</organism>
<comment type="caution">
    <text evidence="6">The sequence shown here is derived from an EMBL/GenBank/DDBJ whole genome shotgun (WGS) entry which is preliminary data.</text>
</comment>
<dbReference type="Gene3D" id="3.40.309.10">
    <property type="entry name" value="Aldehyde Dehydrogenase, Chain A, domain 2"/>
    <property type="match status" value="1"/>
</dbReference>
<feature type="domain" description="Aldehyde dehydrogenase" evidence="5">
    <location>
        <begin position="1"/>
        <end position="42"/>
    </location>
</feature>
<keyword evidence="7" id="KW-1185">Reference proteome</keyword>
<evidence type="ECO:0000256" key="4">
    <source>
        <dbReference type="ARBA" id="ARBA00023027"/>
    </source>
</evidence>
<dbReference type="InterPro" id="IPR016160">
    <property type="entry name" value="Ald_DH_CS_CYS"/>
</dbReference>
<dbReference type="Pfam" id="PF00171">
    <property type="entry name" value="Aldedh"/>
    <property type="match status" value="1"/>
</dbReference>
<dbReference type="AlphaFoldDB" id="A0A9R1USD4"/>
<dbReference type="InterPro" id="IPR015590">
    <property type="entry name" value="Aldehyde_DH_dom"/>
</dbReference>
<dbReference type="InterPro" id="IPR016161">
    <property type="entry name" value="Ald_DH/histidinol_DH"/>
</dbReference>
<dbReference type="GO" id="GO:0004491">
    <property type="term" value="F:methylmalonate-semialdehyde dehydrogenase (acylating, NAD) activity"/>
    <property type="evidence" value="ECO:0007669"/>
    <property type="project" value="UniProtKB-EC"/>
</dbReference>
<evidence type="ECO:0000313" key="7">
    <source>
        <dbReference type="Proteomes" id="UP000235145"/>
    </source>
</evidence>
<evidence type="ECO:0000259" key="5">
    <source>
        <dbReference type="Pfam" id="PF00171"/>
    </source>
</evidence>
<evidence type="ECO:0000256" key="1">
    <source>
        <dbReference type="ARBA" id="ARBA00009986"/>
    </source>
</evidence>
<dbReference type="InterPro" id="IPR010061">
    <property type="entry name" value="MeMal-semiAld_DH"/>
</dbReference>
<dbReference type="InterPro" id="IPR016163">
    <property type="entry name" value="Ald_DH_C"/>
</dbReference>
<gene>
    <name evidence="6" type="ORF">LSAT_V11C800402500</name>
</gene>
<dbReference type="Proteomes" id="UP000235145">
    <property type="component" value="Unassembled WGS sequence"/>
</dbReference>
<dbReference type="PROSITE" id="PS00070">
    <property type="entry name" value="ALDEHYDE_DEHYDR_CYS"/>
    <property type="match status" value="1"/>
</dbReference>
<dbReference type="EC" id="1.2.1.27" evidence="2"/>
<protein>
    <recommendedName>
        <fullName evidence="2">methylmalonate-semialdehyde dehydrogenase (CoA acylating)</fullName>
        <ecNumber evidence="2">1.2.1.27</ecNumber>
    </recommendedName>
</protein>
<keyword evidence="3" id="KW-0560">Oxidoreductase</keyword>
<comment type="similarity">
    <text evidence="1">Belongs to the aldehyde dehydrogenase family.</text>
</comment>
<keyword evidence="4" id="KW-0520">NAD</keyword>
<name>A0A9R1USD4_LACSA</name>
<sequence>MGAKNHGIVMPDANIVVVLNALVAAGFGAAGQRCMALRNVIFVGDATRCVVCPYKFFMFSKFNIHSNYYHLLGLSLAVEEEQKENLYSDHTVRIILLFFNKNPTYYEKLIVVLCFDLLGVLKWHAIFIVHHYGSKGNQSTQRVLKWATGD</sequence>
<dbReference type="PANTHER" id="PTHR43866">
    <property type="entry name" value="MALONATE-SEMIALDEHYDE DEHYDROGENASE"/>
    <property type="match status" value="1"/>
</dbReference>